<evidence type="ECO:0000313" key="1">
    <source>
        <dbReference type="EMBL" id="GBP31366.1"/>
    </source>
</evidence>
<sequence>MNQLEKALLALDEAVTGPGVGPHRELNDDRKHPPLFARARMTPAVSVFNPPEARVARVFNFPPDLQRKKKSRYDLLYTLTISDQR</sequence>
<keyword evidence="2" id="KW-1185">Reference proteome</keyword>
<dbReference type="EMBL" id="BGZK01000245">
    <property type="protein sequence ID" value="GBP31366.1"/>
    <property type="molecule type" value="Genomic_DNA"/>
</dbReference>
<dbReference type="AlphaFoldDB" id="A0A4C1UZB8"/>
<organism evidence="1 2">
    <name type="scientific">Eumeta variegata</name>
    <name type="common">Bagworm moth</name>
    <name type="synonym">Eumeta japonica</name>
    <dbReference type="NCBI Taxonomy" id="151549"/>
    <lineage>
        <taxon>Eukaryota</taxon>
        <taxon>Metazoa</taxon>
        <taxon>Ecdysozoa</taxon>
        <taxon>Arthropoda</taxon>
        <taxon>Hexapoda</taxon>
        <taxon>Insecta</taxon>
        <taxon>Pterygota</taxon>
        <taxon>Neoptera</taxon>
        <taxon>Endopterygota</taxon>
        <taxon>Lepidoptera</taxon>
        <taxon>Glossata</taxon>
        <taxon>Ditrysia</taxon>
        <taxon>Tineoidea</taxon>
        <taxon>Psychidae</taxon>
        <taxon>Oiketicinae</taxon>
        <taxon>Eumeta</taxon>
    </lineage>
</organism>
<name>A0A4C1UZB8_EUMVA</name>
<comment type="caution">
    <text evidence="1">The sequence shown here is derived from an EMBL/GenBank/DDBJ whole genome shotgun (WGS) entry which is preliminary data.</text>
</comment>
<dbReference type="Proteomes" id="UP000299102">
    <property type="component" value="Unassembled WGS sequence"/>
</dbReference>
<evidence type="ECO:0000313" key="2">
    <source>
        <dbReference type="Proteomes" id="UP000299102"/>
    </source>
</evidence>
<gene>
    <name evidence="1" type="ORF">EVAR_13486_1</name>
</gene>
<accession>A0A4C1UZB8</accession>
<reference evidence="1 2" key="1">
    <citation type="journal article" date="2019" name="Commun. Biol.">
        <title>The bagworm genome reveals a unique fibroin gene that provides high tensile strength.</title>
        <authorList>
            <person name="Kono N."/>
            <person name="Nakamura H."/>
            <person name="Ohtoshi R."/>
            <person name="Tomita M."/>
            <person name="Numata K."/>
            <person name="Arakawa K."/>
        </authorList>
    </citation>
    <scope>NUCLEOTIDE SEQUENCE [LARGE SCALE GENOMIC DNA]</scope>
</reference>
<proteinExistence type="predicted"/>
<protein>
    <submittedName>
        <fullName evidence="1">Uncharacterized protein</fullName>
    </submittedName>
</protein>